<dbReference type="AlphaFoldDB" id="A0A223NWZ9"/>
<accession>A0A223NWZ9</accession>
<reference evidence="1 2" key="1">
    <citation type="submission" date="2017-08" db="EMBL/GenBank/DDBJ databases">
        <title>Complete genome sequence of Mucilaginibacter sp. strain BJC16-A31.</title>
        <authorList>
            <consortium name="Henan University of Science and Technology"/>
            <person name="You X."/>
        </authorList>
    </citation>
    <scope>NUCLEOTIDE SEQUENCE [LARGE SCALE GENOMIC DNA]</scope>
    <source>
        <strain evidence="1 2">BJC16-A31</strain>
    </source>
</reference>
<gene>
    <name evidence="1" type="ORF">MuYL_2498</name>
</gene>
<proteinExistence type="predicted"/>
<sequence length="126" mass="14278">MNLELKHLAPYLPYGLMCKTITGVTGKMIQLSESSVFLDCEIKWNSGALYNWMLECDIKPILRPISDLYNHPADDEIKDSCNGFIGVKFFHVNDTPYCSLKVLLKHHFDIFGLIEAGLAIDINTLK</sequence>
<evidence type="ECO:0000313" key="1">
    <source>
        <dbReference type="EMBL" id="ASU34385.1"/>
    </source>
</evidence>
<dbReference type="KEGG" id="muc:MuYL_2498"/>
<evidence type="ECO:0000313" key="2">
    <source>
        <dbReference type="Proteomes" id="UP000215002"/>
    </source>
</evidence>
<dbReference type="RefSeq" id="WP_094570741.1">
    <property type="nucleotide sequence ID" value="NZ_CP022743.1"/>
</dbReference>
<dbReference type="OrthoDB" id="998155at2"/>
<protein>
    <submittedName>
        <fullName evidence="1">Uncharacterized protein</fullName>
    </submittedName>
</protein>
<dbReference type="Proteomes" id="UP000215002">
    <property type="component" value="Chromosome"/>
</dbReference>
<name>A0A223NWZ9_9SPHI</name>
<organism evidence="1 2">
    <name type="scientific">Mucilaginibacter xinganensis</name>
    <dbReference type="NCBI Taxonomy" id="1234841"/>
    <lineage>
        <taxon>Bacteria</taxon>
        <taxon>Pseudomonadati</taxon>
        <taxon>Bacteroidota</taxon>
        <taxon>Sphingobacteriia</taxon>
        <taxon>Sphingobacteriales</taxon>
        <taxon>Sphingobacteriaceae</taxon>
        <taxon>Mucilaginibacter</taxon>
    </lineage>
</organism>
<keyword evidence="2" id="KW-1185">Reference proteome</keyword>
<dbReference type="EMBL" id="CP022743">
    <property type="protein sequence ID" value="ASU34385.1"/>
    <property type="molecule type" value="Genomic_DNA"/>
</dbReference>